<comment type="caution">
    <text evidence="1">The sequence shown here is derived from an EMBL/GenBank/DDBJ whole genome shotgun (WGS) entry which is preliminary data.</text>
</comment>
<name>A0ABR2B225_9ROSI</name>
<evidence type="ECO:0000313" key="1">
    <source>
        <dbReference type="EMBL" id="KAK8500564.1"/>
    </source>
</evidence>
<sequence length="87" mass="9409">MARTSGLDQVWGWCKANVDGAVANDDANKCQQNLAIASTDIQLHKHGMMILIAEISTSMGKVELIGPENRAMTAPCWSTRTPPQLAK</sequence>
<accession>A0ABR2B225</accession>
<organism evidence="1 2">
    <name type="scientific">Hibiscus sabdariffa</name>
    <name type="common">roselle</name>
    <dbReference type="NCBI Taxonomy" id="183260"/>
    <lineage>
        <taxon>Eukaryota</taxon>
        <taxon>Viridiplantae</taxon>
        <taxon>Streptophyta</taxon>
        <taxon>Embryophyta</taxon>
        <taxon>Tracheophyta</taxon>
        <taxon>Spermatophyta</taxon>
        <taxon>Magnoliopsida</taxon>
        <taxon>eudicotyledons</taxon>
        <taxon>Gunneridae</taxon>
        <taxon>Pentapetalae</taxon>
        <taxon>rosids</taxon>
        <taxon>malvids</taxon>
        <taxon>Malvales</taxon>
        <taxon>Malvaceae</taxon>
        <taxon>Malvoideae</taxon>
        <taxon>Hibiscus</taxon>
    </lineage>
</organism>
<reference evidence="1 2" key="1">
    <citation type="journal article" date="2024" name="G3 (Bethesda)">
        <title>Genome assembly of Hibiscus sabdariffa L. provides insights into metabolisms of medicinal natural products.</title>
        <authorList>
            <person name="Kim T."/>
        </authorList>
    </citation>
    <scope>NUCLEOTIDE SEQUENCE [LARGE SCALE GENOMIC DNA]</scope>
    <source>
        <strain evidence="1">TK-2024</strain>
        <tissue evidence="1">Old leaves</tissue>
    </source>
</reference>
<gene>
    <name evidence="1" type="ORF">V6N12_037816</name>
</gene>
<keyword evidence="2" id="KW-1185">Reference proteome</keyword>
<dbReference type="Proteomes" id="UP001472677">
    <property type="component" value="Unassembled WGS sequence"/>
</dbReference>
<dbReference type="EMBL" id="JBBPBM010000215">
    <property type="protein sequence ID" value="KAK8500564.1"/>
    <property type="molecule type" value="Genomic_DNA"/>
</dbReference>
<proteinExistence type="predicted"/>
<protein>
    <submittedName>
        <fullName evidence="1">Uncharacterized protein</fullName>
    </submittedName>
</protein>
<evidence type="ECO:0000313" key="2">
    <source>
        <dbReference type="Proteomes" id="UP001472677"/>
    </source>
</evidence>